<reference evidence="16" key="1">
    <citation type="submission" date="2011-05" db="EMBL/GenBank/DDBJ databases">
        <authorList>
            <person name="Richards S.R."/>
            <person name="Qu J."/>
            <person name="Jiang H."/>
            <person name="Jhangiani S.N."/>
            <person name="Agravi P."/>
            <person name="Goodspeed R."/>
            <person name="Gross S."/>
            <person name="Mandapat C."/>
            <person name="Jackson L."/>
            <person name="Mathew T."/>
            <person name="Pu L."/>
            <person name="Thornton R."/>
            <person name="Saada N."/>
            <person name="Wilczek-Boney K.B."/>
            <person name="Lee S."/>
            <person name="Kovar C."/>
            <person name="Wu Y."/>
            <person name="Scherer S.E."/>
            <person name="Worley K.C."/>
            <person name="Muzny D.M."/>
            <person name="Gibbs R."/>
        </authorList>
    </citation>
    <scope>NUCLEOTIDE SEQUENCE</scope>
    <source>
        <strain evidence="16">Brora</strain>
    </source>
</reference>
<dbReference type="PROSITE" id="PS00237">
    <property type="entry name" value="G_PROTEIN_RECEP_F1_1"/>
    <property type="match status" value="1"/>
</dbReference>
<keyword evidence="5 13" id="KW-1133">Transmembrane helix</keyword>
<evidence type="ECO:0000256" key="1">
    <source>
        <dbReference type="ARBA" id="ARBA00004651"/>
    </source>
</evidence>
<dbReference type="GO" id="GO:0045202">
    <property type="term" value="C:synapse"/>
    <property type="evidence" value="ECO:0007669"/>
    <property type="project" value="GOC"/>
</dbReference>
<keyword evidence="6 11" id="KW-0297">G-protein coupled receptor</keyword>
<dbReference type="InterPro" id="IPR017452">
    <property type="entry name" value="GPCR_Rhodpsn_7TM"/>
</dbReference>
<feature type="transmembrane region" description="Helical" evidence="13">
    <location>
        <begin position="355"/>
        <end position="375"/>
    </location>
</feature>
<accession>T1IYM6</accession>
<name>T1IYM6_STRMM</name>
<keyword evidence="7 13" id="KW-0472">Membrane</keyword>
<dbReference type="InterPro" id="IPR000276">
    <property type="entry name" value="GPCR_Rhodpsn"/>
</dbReference>
<sequence length="434" mass="48027">MDVICSTSSIFNLVAISIDRFIAITRPIKYKRHKMNKKRGFITIALVWVISATIGFPIVLGLNTAPDKNPLLCVFYNTDFIIYSSLSSFYIPCIIMVYLYYCIFRTLYLAVAAKKKPNVGSIKPGSVIANKAQTGKLQETSLLTVAEQQNQSLITPETSVTMVDPPTDNPTESGSQEDEEEEEEEEEEQQGTPASEECQVIPNDKSTEFILTPVGEGSSPKEAPCAPAAPSGDKHCNNDSSLDETTTRTHKISSSAQICNQQPLLVLQESTTAHVLPLEASPKQSIEQVSAAKRNGRATTVSEHSPSGRHKKEGKGKSKSVMESGFCWGRRLRKGERKITFKKKEKSSAKKERKATQTLAIVLGVFLICWVPFFTCNIMDALCTKLLLPSCQPSITTFLLTTWLGYMNSFINPVIYTIFNPEFRKAFKKILTGG</sequence>
<dbReference type="Gene3D" id="1.20.1070.10">
    <property type="entry name" value="Rhodopsin 7-helix transmembrane proteins"/>
    <property type="match status" value="2"/>
</dbReference>
<evidence type="ECO:0000256" key="6">
    <source>
        <dbReference type="ARBA" id="ARBA00023040"/>
    </source>
</evidence>
<evidence type="ECO:0000256" key="8">
    <source>
        <dbReference type="ARBA" id="ARBA00023157"/>
    </source>
</evidence>
<keyword evidence="16" id="KW-1185">Reference proteome</keyword>
<evidence type="ECO:0000256" key="5">
    <source>
        <dbReference type="ARBA" id="ARBA00022989"/>
    </source>
</evidence>
<dbReference type="SMART" id="SM01381">
    <property type="entry name" value="7TM_GPCR_Srsx"/>
    <property type="match status" value="1"/>
</dbReference>
<dbReference type="SUPFAM" id="SSF81321">
    <property type="entry name" value="Family A G protein-coupled receptor-like"/>
    <property type="match status" value="1"/>
</dbReference>
<dbReference type="GO" id="GO:0005886">
    <property type="term" value="C:plasma membrane"/>
    <property type="evidence" value="ECO:0007669"/>
    <property type="project" value="UniProtKB-SubCell"/>
</dbReference>
<feature type="region of interest" description="Disordered" evidence="12">
    <location>
        <begin position="153"/>
        <end position="247"/>
    </location>
</feature>
<dbReference type="PANTHER" id="PTHR24248">
    <property type="entry name" value="ADRENERGIC RECEPTOR-RELATED G-PROTEIN COUPLED RECEPTOR"/>
    <property type="match status" value="1"/>
</dbReference>
<dbReference type="EMBL" id="JH431692">
    <property type="status" value="NOT_ANNOTATED_CDS"/>
    <property type="molecule type" value="Genomic_DNA"/>
</dbReference>
<proteinExistence type="inferred from homology"/>
<keyword evidence="9 11" id="KW-0675">Receptor</keyword>
<dbReference type="PhylomeDB" id="T1IYM6"/>
<feature type="transmembrane region" description="Helical" evidence="13">
    <location>
        <begin position="395"/>
        <end position="419"/>
    </location>
</feature>
<dbReference type="PROSITE" id="PS50262">
    <property type="entry name" value="G_PROTEIN_RECEP_F1_2"/>
    <property type="match status" value="1"/>
</dbReference>
<dbReference type="PANTHER" id="PTHR24248:SF125">
    <property type="entry name" value="DOPAMINE D2-LIKE RECEPTOR"/>
    <property type="match status" value="1"/>
</dbReference>
<dbReference type="FunFam" id="1.20.1070.10:FF:000233">
    <property type="entry name" value="CLUMA_CG012980, isoform A"/>
    <property type="match status" value="1"/>
</dbReference>
<evidence type="ECO:0000256" key="7">
    <source>
        <dbReference type="ARBA" id="ARBA00023136"/>
    </source>
</evidence>
<reference evidence="15" key="2">
    <citation type="submission" date="2015-02" db="UniProtKB">
        <authorList>
            <consortium name="EnsemblMetazoa"/>
        </authorList>
    </citation>
    <scope>IDENTIFICATION</scope>
</reference>
<feature type="compositionally biased region" description="Basic residues" evidence="12">
    <location>
        <begin position="307"/>
        <end position="318"/>
    </location>
</feature>
<feature type="domain" description="G-protein coupled receptors family 1 profile" evidence="14">
    <location>
        <begin position="1"/>
        <end position="416"/>
    </location>
</feature>
<dbReference type="EnsemblMetazoa" id="SMAR006339-RA">
    <property type="protein sequence ID" value="SMAR006339-PA"/>
    <property type="gene ID" value="SMAR006339"/>
</dbReference>
<keyword evidence="8" id="KW-1015">Disulfide bond</keyword>
<dbReference type="OMA" id="YMLTTWL"/>
<dbReference type="STRING" id="126957.T1IYM6"/>
<keyword evidence="3" id="KW-1003">Cell membrane</keyword>
<dbReference type="GO" id="GO:0001591">
    <property type="term" value="F:dopamine neurotransmitter receptor activity, coupled via Gi/Go"/>
    <property type="evidence" value="ECO:0007669"/>
    <property type="project" value="TreeGrafter"/>
</dbReference>
<feature type="transmembrane region" description="Helical" evidence="13">
    <location>
        <begin position="80"/>
        <end position="101"/>
    </location>
</feature>
<feature type="compositionally biased region" description="Acidic residues" evidence="12">
    <location>
        <begin position="175"/>
        <end position="189"/>
    </location>
</feature>
<dbReference type="Pfam" id="PF00001">
    <property type="entry name" value="7tm_1"/>
    <property type="match status" value="1"/>
</dbReference>
<feature type="region of interest" description="Disordered" evidence="12">
    <location>
        <begin position="290"/>
        <end position="319"/>
    </location>
</feature>
<evidence type="ECO:0000256" key="2">
    <source>
        <dbReference type="ARBA" id="ARBA00010663"/>
    </source>
</evidence>
<dbReference type="GO" id="GO:0004930">
    <property type="term" value="F:G protein-coupled receptor activity"/>
    <property type="evidence" value="ECO:0007669"/>
    <property type="project" value="UniProtKB-KW"/>
</dbReference>
<dbReference type="PRINTS" id="PR00237">
    <property type="entry name" value="GPCRRHODOPSN"/>
</dbReference>
<evidence type="ECO:0000256" key="4">
    <source>
        <dbReference type="ARBA" id="ARBA00022692"/>
    </source>
</evidence>
<comment type="similarity">
    <text evidence="2 11">Belongs to the G-protein coupled receptor 1 family.</text>
</comment>
<evidence type="ECO:0000256" key="13">
    <source>
        <dbReference type="SAM" id="Phobius"/>
    </source>
</evidence>
<organism evidence="15 16">
    <name type="scientific">Strigamia maritima</name>
    <name type="common">European centipede</name>
    <name type="synonym">Geophilus maritimus</name>
    <dbReference type="NCBI Taxonomy" id="126957"/>
    <lineage>
        <taxon>Eukaryota</taxon>
        <taxon>Metazoa</taxon>
        <taxon>Ecdysozoa</taxon>
        <taxon>Arthropoda</taxon>
        <taxon>Myriapoda</taxon>
        <taxon>Chilopoda</taxon>
        <taxon>Pleurostigmophora</taxon>
        <taxon>Geophilomorpha</taxon>
        <taxon>Linotaeniidae</taxon>
        <taxon>Strigamia</taxon>
    </lineage>
</organism>
<dbReference type="AlphaFoldDB" id="T1IYM6"/>
<evidence type="ECO:0000256" key="11">
    <source>
        <dbReference type="RuleBase" id="RU000688"/>
    </source>
</evidence>
<evidence type="ECO:0000256" key="12">
    <source>
        <dbReference type="SAM" id="MobiDB-lite"/>
    </source>
</evidence>
<keyword evidence="4 11" id="KW-0812">Transmembrane</keyword>
<dbReference type="HOGENOM" id="CLU_009579_11_1_1"/>
<evidence type="ECO:0000313" key="16">
    <source>
        <dbReference type="Proteomes" id="UP000014500"/>
    </source>
</evidence>
<feature type="transmembrane region" description="Helical" evidence="13">
    <location>
        <begin position="40"/>
        <end position="60"/>
    </location>
</feature>
<dbReference type="Proteomes" id="UP000014500">
    <property type="component" value="Unassembled WGS sequence"/>
</dbReference>
<comment type="subcellular location">
    <subcellularLocation>
        <location evidence="1">Cell membrane</location>
        <topology evidence="1">Multi-pass membrane protein</topology>
    </subcellularLocation>
</comment>
<dbReference type="eggNOG" id="KOG3656">
    <property type="taxonomic scope" value="Eukaryota"/>
</dbReference>
<keyword evidence="10 11" id="KW-0807">Transducer</keyword>
<evidence type="ECO:0000256" key="9">
    <source>
        <dbReference type="ARBA" id="ARBA00023170"/>
    </source>
</evidence>
<evidence type="ECO:0000313" key="15">
    <source>
        <dbReference type="EnsemblMetazoa" id="SMAR006339-PA"/>
    </source>
</evidence>
<evidence type="ECO:0000256" key="3">
    <source>
        <dbReference type="ARBA" id="ARBA00022475"/>
    </source>
</evidence>
<evidence type="ECO:0000256" key="10">
    <source>
        <dbReference type="ARBA" id="ARBA00023224"/>
    </source>
</evidence>
<protein>
    <recommendedName>
        <fullName evidence="14">G-protein coupled receptors family 1 profile domain-containing protein</fullName>
    </recommendedName>
</protein>
<evidence type="ECO:0000259" key="14">
    <source>
        <dbReference type="PROSITE" id="PS50262"/>
    </source>
</evidence>